<feature type="compositionally biased region" description="Polar residues" evidence="1">
    <location>
        <begin position="870"/>
        <end position="888"/>
    </location>
</feature>
<feature type="region of interest" description="Disordered" evidence="1">
    <location>
        <begin position="100"/>
        <end position="138"/>
    </location>
</feature>
<dbReference type="Gene3D" id="3.40.30.10">
    <property type="entry name" value="Glutaredoxin"/>
    <property type="match status" value="1"/>
</dbReference>
<proteinExistence type="predicted"/>
<feature type="region of interest" description="Disordered" evidence="1">
    <location>
        <begin position="1011"/>
        <end position="1085"/>
    </location>
</feature>
<feature type="compositionally biased region" description="Polar residues" evidence="1">
    <location>
        <begin position="454"/>
        <end position="463"/>
    </location>
</feature>
<feature type="compositionally biased region" description="Basic and acidic residues" evidence="1">
    <location>
        <begin position="1449"/>
        <end position="1461"/>
    </location>
</feature>
<feature type="compositionally biased region" description="Low complexity" evidence="1">
    <location>
        <begin position="1422"/>
        <end position="1432"/>
    </location>
</feature>
<feature type="compositionally biased region" description="Basic and acidic residues" evidence="1">
    <location>
        <begin position="1192"/>
        <end position="1203"/>
    </location>
</feature>
<feature type="compositionally biased region" description="Basic and acidic residues" evidence="1">
    <location>
        <begin position="1320"/>
        <end position="1343"/>
    </location>
</feature>
<feature type="compositionally biased region" description="Basic and acidic residues" evidence="1">
    <location>
        <begin position="926"/>
        <end position="940"/>
    </location>
</feature>
<feature type="compositionally biased region" description="Low complexity" evidence="1">
    <location>
        <begin position="301"/>
        <end position="315"/>
    </location>
</feature>
<sequence>MSEAVELFTTSILSHPVVRGRHERYMSVLSVLQIPFIVHDLASDPDAKSRWRRKAVDAQIPGLLVNNEWRGTFAEFEEAVEFGEVRQFLGIAEGAASAPKQHAAPAAKAAKAAPADKPRPGKLPMARLAPPGSGVRAEPDADEMLFNLLPPGTTVTESQVDELLKELEKPLQRTPRRTYVPSNRGGPLPLANMGEHKGPAPTARFSDSRNLVEEAAKAIGVDAPPRGAVPRVRVNRKPLHEIMAERRRRYAAMENSQKNDELFESLGITNVKLSDAQVEEFLNEGKIPILEPSQPAEDTSSSHASSASAVPAADAAQEDVSIAGPAAEEGDDKAASASEETGDASELGEERGTVGAESTAGAKDGAIESGAGATDADAIERAADAKDGAVESITDAKDVDAIESAADAKDADAAKDVQDVVNAAAGDGHTDAGPLDSKSVDKPAAVDAREADTAVSSDPQNTADVHEDDKAVDMNESVAQAVEEATSNDVEVEDTSNAAIETSGADATTKDTEDIDTDAASGVDATTKGTEDVENDAASGVDATAADTAEHAGATNDTESAHSDSVRESVGTKESVGANEPVDSNEPVGANEPVDVAESVDVTETDEAKESMAASATDGVGPESESAIGTRAPETDDTKESLDAIESVDAKASTAESTDRNVPESVTTEAVESVDTPDTEGAAKSADVTETATKSVGATEIEDAVKPIDAPETENGAAPVDAPEPEVAVKSVDAPEMEESLGTADTRQTEDAVDREGIPDPKDSAASADAPQTEDAVESADVPQIDGAVAPADAAQTEDSVASADSPQTDALTEASPQDDATAAAKDTAITKPPPAAVDSAETVPPATDSNDAPATAAADTAAPLNSATTNTSTLADVSARNDSTEAPSNELDKPLEHVPESADSSVPAVERDAAIDTEAAQAHPASHDDAAPSDDKFPHENPGIQREAEDKQQYTEQTANVPAQGAPKEHSGNVPSISHGVLGVVAAKSDAAKPVLSTAGPESALLDAIETADGDLGSTSHGAGEVAKSVQNAEEAEKDQDSQGVPDQHDSAPQETEQSAEDAAQSLHLTKPETTLESGGDEATRTFEAQESVNEAAVVADACANEVTIPEDASAKEATVVEDSSANEVTIPEDASAKDVTITGDTSANESALTEDATINEDAIAEEASIEKDAVAAETNVEEATSVEATDAEKVATDREAADDTNAAVEVEKTPVDAAAADTTPTDTPPDAAAADTTPTDAPPDAAAADTTPTDAPPVDAAATDTTAKDSASVHGDGKGALDAVDIYGKEPSIARDTPGIYATSVAKNVADEPSGSDAKVELDGAERPTDDTAQKQARDVQGDPARSASNAREPPLPARGTSTNTQLPRTNSRYPPATMRRVQVTSIERRRITIEGNGSARTSPASSDKGLPETKESAAESEAAVQASTSKEPEHVANSLELTLDSTKPERLEEPDTARRGHRKTLSAILREADEILQEWS</sequence>
<feature type="region of interest" description="Disordered" evidence="1">
    <location>
        <begin position="1115"/>
        <end position="1159"/>
    </location>
</feature>
<feature type="compositionally biased region" description="Low complexity" evidence="1">
    <location>
        <begin position="1217"/>
        <end position="1267"/>
    </location>
</feature>
<feature type="region of interest" description="Disordered" evidence="1">
    <location>
        <begin position="1178"/>
        <end position="1282"/>
    </location>
</feature>
<feature type="compositionally biased region" description="Low complexity" evidence="1">
    <location>
        <begin position="819"/>
        <end position="831"/>
    </location>
</feature>
<feature type="region of interest" description="Disordered" evidence="1">
    <location>
        <begin position="290"/>
        <end position="379"/>
    </location>
</feature>
<evidence type="ECO:0000313" key="3">
    <source>
        <dbReference type="Proteomes" id="UP001219933"/>
    </source>
</evidence>
<feature type="compositionally biased region" description="Low complexity" evidence="1">
    <location>
        <begin position="100"/>
        <end position="113"/>
    </location>
</feature>
<feature type="compositionally biased region" description="Basic and acidic residues" evidence="1">
    <location>
        <begin position="747"/>
        <end position="763"/>
    </location>
</feature>
<accession>A0AAF0EZ11</accession>
<dbReference type="InterPro" id="IPR036249">
    <property type="entry name" value="Thioredoxin-like_sf"/>
</dbReference>
<gene>
    <name evidence="2" type="ORF">MCUN1_003946</name>
</gene>
<feature type="compositionally biased region" description="Low complexity" evidence="1">
    <location>
        <begin position="1178"/>
        <end position="1190"/>
    </location>
</feature>
<feature type="compositionally biased region" description="Basic and acidic residues" evidence="1">
    <location>
        <begin position="891"/>
        <end position="901"/>
    </location>
</feature>
<feature type="compositionally biased region" description="Basic and acidic residues" evidence="1">
    <location>
        <begin position="464"/>
        <end position="473"/>
    </location>
</feature>
<feature type="region of interest" description="Disordered" evidence="1">
    <location>
        <begin position="420"/>
        <end position="978"/>
    </location>
</feature>
<feature type="compositionally biased region" description="Polar residues" evidence="1">
    <location>
        <begin position="797"/>
        <end position="811"/>
    </location>
</feature>
<organism evidence="2 3">
    <name type="scientific">Malassezia cuniculi</name>
    <dbReference type="NCBI Taxonomy" id="948313"/>
    <lineage>
        <taxon>Eukaryota</taxon>
        <taxon>Fungi</taxon>
        <taxon>Dikarya</taxon>
        <taxon>Basidiomycota</taxon>
        <taxon>Ustilaginomycotina</taxon>
        <taxon>Malasseziomycetes</taxon>
        <taxon>Malasseziales</taxon>
        <taxon>Malasseziaceae</taxon>
        <taxon>Malassezia</taxon>
    </lineage>
</organism>
<feature type="region of interest" description="Disordered" evidence="1">
    <location>
        <begin position="1308"/>
        <end position="1467"/>
    </location>
</feature>
<reference evidence="2" key="1">
    <citation type="submission" date="2023-03" db="EMBL/GenBank/DDBJ databases">
        <title>Mating type loci evolution in Malassezia.</title>
        <authorList>
            <person name="Coelho M.A."/>
        </authorList>
    </citation>
    <scope>NUCLEOTIDE SEQUENCE</scope>
    <source>
        <strain evidence="2">CBS 11721</strain>
    </source>
</reference>
<dbReference type="SUPFAM" id="SSF52833">
    <property type="entry name" value="Thioredoxin-like"/>
    <property type="match status" value="1"/>
</dbReference>
<feature type="compositionally biased region" description="Polar residues" evidence="1">
    <location>
        <begin position="485"/>
        <end position="500"/>
    </location>
</feature>
<evidence type="ECO:0000313" key="2">
    <source>
        <dbReference type="EMBL" id="WFD37054.1"/>
    </source>
</evidence>
<protein>
    <submittedName>
        <fullName evidence="2">Uncharacterized protein</fullName>
    </submittedName>
</protein>
<dbReference type="Proteomes" id="UP001219933">
    <property type="component" value="Chromosome 6"/>
</dbReference>
<dbReference type="EMBL" id="CP119882">
    <property type="protein sequence ID" value="WFD37054.1"/>
    <property type="molecule type" value="Genomic_DNA"/>
</dbReference>
<feature type="compositionally biased region" description="Polar residues" evidence="1">
    <location>
        <begin position="1144"/>
        <end position="1153"/>
    </location>
</feature>
<feature type="compositionally biased region" description="Polar residues" evidence="1">
    <location>
        <begin position="1362"/>
        <end position="1375"/>
    </location>
</feature>
<name>A0AAF0EZ11_9BASI</name>
<evidence type="ECO:0000256" key="1">
    <source>
        <dbReference type="SAM" id="MobiDB-lite"/>
    </source>
</evidence>
<feature type="compositionally biased region" description="Basic and acidic residues" evidence="1">
    <location>
        <begin position="633"/>
        <end position="642"/>
    </location>
</feature>
<feature type="region of interest" description="Disordered" evidence="1">
    <location>
        <begin position="176"/>
        <end position="206"/>
    </location>
</feature>
<feature type="compositionally biased region" description="Low complexity" evidence="1">
    <location>
        <begin position="717"/>
        <end position="729"/>
    </location>
</feature>
<feature type="compositionally biased region" description="Low complexity" evidence="1">
    <location>
        <begin position="543"/>
        <end position="555"/>
    </location>
</feature>
<feature type="compositionally biased region" description="Low complexity" evidence="1">
    <location>
        <begin position="845"/>
        <end position="869"/>
    </location>
</feature>
<keyword evidence="3" id="KW-1185">Reference proteome</keyword>
<feature type="compositionally biased region" description="Basic and acidic residues" evidence="1">
    <location>
        <begin position="559"/>
        <end position="571"/>
    </location>
</feature>